<keyword evidence="3" id="KW-1185">Reference proteome</keyword>
<feature type="transmembrane region" description="Helical" evidence="1">
    <location>
        <begin position="78"/>
        <end position="103"/>
    </location>
</feature>
<dbReference type="NCBIfam" id="TIGR02357">
    <property type="entry name" value="ECF_ThiT_YuaJ"/>
    <property type="match status" value="1"/>
</dbReference>
<accession>A0ABY7BQN1</accession>
<dbReference type="Pfam" id="PF09515">
    <property type="entry name" value="Thia_YuaJ"/>
    <property type="match status" value="1"/>
</dbReference>
<keyword evidence="1" id="KW-1133">Transmembrane helix</keyword>
<keyword evidence="1" id="KW-0812">Transmembrane</keyword>
<keyword evidence="1" id="KW-0472">Membrane</keyword>
<organism evidence="2 3">
    <name type="scientific">Caldicellulosiruptor morganii</name>
    <dbReference type="NCBI Taxonomy" id="1387555"/>
    <lineage>
        <taxon>Bacteria</taxon>
        <taxon>Bacillati</taxon>
        <taxon>Bacillota</taxon>
        <taxon>Bacillota incertae sedis</taxon>
        <taxon>Caldicellulosiruptorales</taxon>
        <taxon>Caldicellulosiruptoraceae</taxon>
        <taxon>Caldicellulosiruptor</taxon>
    </lineage>
</organism>
<gene>
    <name evidence="2" type="primary">thiT</name>
    <name evidence="2" type="ORF">OTK00_002395</name>
</gene>
<feature type="transmembrane region" description="Helical" evidence="1">
    <location>
        <begin position="178"/>
        <end position="200"/>
    </location>
</feature>
<reference evidence="2" key="1">
    <citation type="submission" date="2022-12" db="EMBL/GenBank/DDBJ databases">
        <authorList>
            <person name="Bing R.G."/>
            <person name="Willard D.J."/>
            <person name="Manesh M.J.H."/>
            <person name="Laemthong T."/>
            <person name="Crosby J.R."/>
            <person name="Kelly R.M."/>
        </authorList>
    </citation>
    <scope>NUCLEOTIDE SEQUENCE</scope>
    <source>
        <strain evidence="2">DSM 8990</strain>
    </source>
</reference>
<evidence type="ECO:0000313" key="3">
    <source>
        <dbReference type="Proteomes" id="UP001164909"/>
    </source>
</evidence>
<feature type="transmembrane region" description="Helical" evidence="1">
    <location>
        <begin position="115"/>
        <end position="135"/>
    </location>
</feature>
<dbReference type="EMBL" id="CP113865">
    <property type="protein sequence ID" value="WAM33846.1"/>
    <property type="molecule type" value="Genomic_DNA"/>
</dbReference>
<dbReference type="InterPro" id="IPR012651">
    <property type="entry name" value="Thia_Transptr_ThiT"/>
</dbReference>
<protein>
    <submittedName>
        <fullName evidence="2">Energy-coupled thiamine transporter ThiT</fullName>
    </submittedName>
</protein>
<name>A0ABY7BQN1_9FIRM</name>
<evidence type="ECO:0000256" key="1">
    <source>
        <dbReference type="SAM" id="Phobius"/>
    </source>
</evidence>
<proteinExistence type="predicted"/>
<feature type="transmembrane region" description="Helical" evidence="1">
    <location>
        <begin position="147"/>
        <end position="166"/>
    </location>
</feature>
<dbReference type="RefSeq" id="WP_045168639.1">
    <property type="nucleotide sequence ID" value="NZ_CP113865.1"/>
</dbReference>
<evidence type="ECO:0000313" key="2">
    <source>
        <dbReference type="EMBL" id="WAM33846.1"/>
    </source>
</evidence>
<feature type="transmembrane region" description="Helical" evidence="1">
    <location>
        <begin position="46"/>
        <end position="66"/>
    </location>
</feature>
<feature type="transmembrane region" description="Helical" evidence="1">
    <location>
        <begin position="15"/>
        <end position="34"/>
    </location>
</feature>
<dbReference type="Proteomes" id="UP001164909">
    <property type="component" value="Chromosome"/>
</dbReference>
<dbReference type="Gene3D" id="1.10.1760.20">
    <property type="match status" value="1"/>
</dbReference>
<sequence length="215" mass="23682">MSEYLFSVFKDITKLKWYSIAIVSLLFLISLFLMGSRRRQTLSTKAIVYGGLCIALSFTLSFIKLYRMPQGGTITPASMLPLFVYSYIFGPFAGVIAGVAYGILQLIQDPYVVHWAQLLLDYPLAFGALGVAGCFKKSLPAGIVFGGLGRFFMHFVSGFLFFASYAPKGTNPVWYSAIYNATYLGPDLILCLIVALIPGVSKAIQQLKKEIVLKP</sequence>